<dbReference type="GO" id="GO:0016705">
    <property type="term" value="F:oxidoreductase activity, acting on paired donors, with incorporation or reduction of molecular oxygen"/>
    <property type="evidence" value="ECO:0007669"/>
    <property type="project" value="InterPro"/>
</dbReference>
<organism evidence="10 11">
    <name type="scientific">Bactrocera dorsalis</name>
    <name type="common">Oriental fruit fly</name>
    <name type="synonym">Dacus dorsalis</name>
    <dbReference type="NCBI Taxonomy" id="27457"/>
    <lineage>
        <taxon>Eukaryota</taxon>
        <taxon>Metazoa</taxon>
        <taxon>Ecdysozoa</taxon>
        <taxon>Arthropoda</taxon>
        <taxon>Hexapoda</taxon>
        <taxon>Insecta</taxon>
        <taxon>Pterygota</taxon>
        <taxon>Neoptera</taxon>
        <taxon>Endopterygota</taxon>
        <taxon>Diptera</taxon>
        <taxon>Brachycera</taxon>
        <taxon>Muscomorpha</taxon>
        <taxon>Tephritoidea</taxon>
        <taxon>Tephritidae</taxon>
        <taxon>Bactrocera</taxon>
        <taxon>Bactrocera</taxon>
    </lineage>
</organism>
<evidence type="ECO:0000256" key="1">
    <source>
        <dbReference type="ARBA" id="ARBA00001971"/>
    </source>
</evidence>
<dbReference type="PROSITE" id="PS00086">
    <property type="entry name" value="CYTOCHROME_P450"/>
    <property type="match status" value="1"/>
</dbReference>
<evidence type="ECO:0000256" key="5">
    <source>
        <dbReference type="ARBA" id="ARBA00023004"/>
    </source>
</evidence>
<comment type="similarity">
    <text evidence="2 8">Belongs to the cytochrome P450 family.</text>
</comment>
<proteinExistence type="inferred from homology"/>
<keyword evidence="9" id="KW-1133">Transmembrane helix</keyword>
<dbReference type="OMA" id="HFDEIFW"/>
<gene>
    <name evidence="11" type="primary">LOC105225301</name>
</gene>
<keyword evidence="3 7" id="KW-0479">Metal-binding</keyword>
<dbReference type="InterPro" id="IPR002401">
    <property type="entry name" value="Cyt_P450_E_grp-I"/>
</dbReference>
<evidence type="ECO:0000256" key="4">
    <source>
        <dbReference type="ARBA" id="ARBA00023002"/>
    </source>
</evidence>
<dbReference type="CDD" id="cd20617">
    <property type="entry name" value="CYP1_2-like"/>
    <property type="match status" value="1"/>
</dbReference>
<keyword evidence="10" id="KW-1185">Reference proteome</keyword>
<dbReference type="FunCoup" id="A0A6I9UVS0">
    <property type="interactions" value="36"/>
</dbReference>
<dbReference type="InParanoid" id="A0A6I9UVS0"/>
<comment type="cofactor">
    <cofactor evidence="1 7">
        <name>heme</name>
        <dbReference type="ChEBI" id="CHEBI:30413"/>
    </cofactor>
</comment>
<feature type="transmembrane region" description="Helical" evidence="9">
    <location>
        <begin position="6"/>
        <end position="24"/>
    </location>
</feature>
<dbReference type="Gene3D" id="1.10.630.10">
    <property type="entry name" value="Cytochrome P450"/>
    <property type="match status" value="1"/>
</dbReference>
<dbReference type="GeneID" id="105225301"/>
<keyword evidence="9" id="KW-0472">Membrane</keyword>
<dbReference type="InterPro" id="IPR036396">
    <property type="entry name" value="Cyt_P450_sf"/>
</dbReference>
<dbReference type="AlphaFoldDB" id="A0A6I9UVS0"/>
<keyword evidence="4 8" id="KW-0560">Oxidoreductase</keyword>
<evidence type="ECO:0000256" key="2">
    <source>
        <dbReference type="ARBA" id="ARBA00010617"/>
    </source>
</evidence>
<evidence type="ECO:0000256" key="8">
    <source>
        <dbReference type="RuleBase" id="RU000461"/>
    </source>
</evidence>
<dbReference type="Pfam" id="PF00067">
    <property type="entry name" value="p450"/>
    <property type="match status" value="1"/>
</dbReference>
<dbReference type="GO" id="GO:0004497">
    <property type="term" value="F:monooxygenase activity"/>
    <property type="evidence" value="ECO:0007669"/>
    <property type="project" value="UniProtKB-KW"/>
</dbReference>
<protein>
    <submittedName>
        <fullName evidence="11">Cytochrome P450 307a1</fullName>
    </submittedName>
</protein>
<keyword evidence="7 8" id="KW-0349">Heme</keyword>
<dbReference type="InterPro" id="IPR001128">
    <property type="entry name" value="Cyt_P450"/>
</dbReference>
<evidence type="ECO:0000256" key="3">
    <source>
        <dbReference type="ARBA" id="ARBA00022723"/>
    </source>
</evidence>
<keyword evidence="5 7" id="KW-0408">Iron</keyword>
<reference evidence="10" key="1">
    <citation type="submission" date="2025-05" db="UniProtKB">
        <authorList>
            <consortium name="RefSeq"/>
        </authorList>
    </citation>
    <scope>NUCLEOTIDE SEQUENCE [LARGE SCALE GENOMIC DNA]</scope>
</reference>
<dbReference type="SUPFAM" id="SSF48264">
    <property type="entry name" value="Cytochrome P450"/>
    <property type="match status" value="1"/>
</dbReference>
<evidence type="ECO:0000256" key="7">
    <source>
        <dbReference type="PIRSR" id="PIRSR602401-1"/>
    </source>
</evidence>
<dbReference type="InterPro" id="IPR017972">
    <property type="entry name" value="Cyt_P450_CS"/>
</dbReference>
<evidence type="ECO:0000313" key="10">
    <source>
        <dbReference type="Proteomes" id="UP001652620"/>
    </source>
</evidence>
<evidence type="ECO:0000313" key="11">
    <source>
        <dbReference type="RefSeq" id="XP_011202004.1"/>
    </source>
</evidence>
<dbReference type="GO" id="GO:0005506">
    <property type="term" value="F:iron ion binding"/>
    <property type="evidence" value="ECO:0007669"/>
    <property type="project" value="InterPro"/>
</dbReference>
<dbReference type="PANTHER" id="PTHR24303:SF31">
    <property type="entry name" value="CYTOCHROME P450 307A1-RELATED"/>
    <property type="match status" value="1"/>
</dbReference>
<dbReference type="RefSeq" id="XP_011202004.1">
    <property type="nucleotide sequence ID" value="XM_011203702.4"/>
</dbReference>
<evidence type="ECO:0000256" key="6">
    <source>
        <dbReference type="ARBA" id="ARBA00023033"/>
    </source>
</evidence>
<reference evidence="11" key="2">
    <citation type="submission" date="2025-08" db="UniProtKB">
        <authorList>
            <consortium name="RefSeq"/>
        </authorList>
    </citation>
    <scope>IDENTIFICATION</scope>
    <source>
        <tissue evidence="11">Adult</tissue>
    </source>
</reference>
<dbReference type="GO" id="GO:0020037">
    <property type="term" value="F:heme binding"/>
    <property type="evidence" value="ECO:0007669"/>
    <property type="project" value="InterPro"/>
</dbReference>
<evidence type="ECO:0000256" key="9">
    <source>
        <dbReference type="SAM" id="Phobius"/>
    </source>
</evidence>
<dbReference type="PANTHER" id="PTHR24303">
    <property type="entry name" value="HEME-BINDING MONOOXYGENASE FAMILY"/>
    <property type="match status" value="1"/>
</dbReference>
<feature type="binding site" description="axial binding residue" evidence="7">
    <location>
        <position position="487"/>
    </location>
    <ligand>
        <name>heme</name>
        <dbReference type="ChEBI" id="CHEBI:30413"/>
    </ligand>
    <ligandPart>
        <name>Fe</name>
        <dbReference type="ChEBI" id="CHEBI:18248"/>
    </ligandPart>
</feature>
<sequence>MLLLCYLTVAIMSFWYLLILYKHFRKIKVITTEHTKETKFYQQAPGPLPWPILGNLHLLVSQKPTTELLTDLSKQFGSMYSLTLGATKCIVINNLELIKEVLNQNGKFFGGRPNFIRYHQLFGGDRNNSLALCDWSILQKKRRNLARKHCSPRDTSPYFIKMSNVGCSEIKILIEKLNETINNNKQIPIKSFVQRACANMFFQYMCSVRFEYNDHDFCEVVDFFDEIFWEINQGYAVDFLPWLAPFYKNHMNKLIHWSSTIRSFILKRIINKREELNSSQPQDDFTDALLNSLMEDKKLSCDTILFMLEDFIGGHSAVGNLVMLTLIYLIKHPNVAKKIQLEADSVSCKGQRIISFYDIDSMPFTMATIFEVLRCSSSPIVPHVATEDTVICGYGVAKDTIVFINNYNLNHNKLYWKKPNCFQPERFLDYSVEKNEPKPTLNVLRNCEKSEMEESFRNTINKTKNEVIQIRKNMPYFLPFSIGKRTCIGQNLVRGFGFILVANILSQFNIYYENGNNIEINIGCIALPANPIPIALVKRNKNI</sequence>
<accession>A0A6I9UVS0</accession>
<dbReference type="PRINTS" id="PR00463">
    <property type="entry name" value="EP450I"/>
</dbReference>
<keyword evidence="6 8" id="KW-0503">Monooxygenase</keyword>
<dbReference type="Proteomes" id="UP001652620">
    <property type="component" value="Chromosome 2"/>
</dbReference>
<dbReference type="OrthoDB" id="1470350at2759"/>
<keyword evidence="9" id="KW-0812">Transmembrane</keyword>
<dbReference type="KEGG" id="bdr:105225301"/>
<name>A0A6I9UVS0_BACDO</name>